<dbReference type="EMBL" id="LVXG01000045">
    <property type="protein sequence ID" value="OQP43441.1"/>
    <property type="molecule type" value="Genomic_DNA"/>
</dbReference>
<dbReference type="Proteomes" id="UP000192610">
    <property type="component" value="Unassembled WGS sequence"/>
</dbReference>
<accession>A0A1V9EBL0</accession>
<sequence length="303" mass="35253">MDAISINIHRAQVSITNTRDLEDVNFSSSFSINSEQRHLGIRDKTSLLIAEPEKEREDLRFISQGKITKVKNVEVVKPSKEKIDSNILNGFPPPKDIFVHHFDFSITKKLTKNNLLSDLEYSLKEVNRFNKPIVHFRRQFRVLPQDDFDTITNGWIYAARTVFGRLANAIPRQNKLEFMLEAMNKFSTIDFKEISLQKGLDFLYDYIDRRILSRGRLLVATNDLIEDKLSDIVPIEDIGFRNPTTGNEDTLHPQAQIFKKIFELQGKADFRKYVSQAISENSELESRFLQIFTNETWPIDLRI</sequence>
<dbReference type="RefSeq" id="WP_081203088.1">
    <property type="nucleotide sequence ID" value="NZ_FOCZ01000016.1"/>
</dbReference>
<protein>
    <submittedName>
        <fullName evidence="1">Uncharacterized protein</fullName>
    </submittedName>
</protein>
<gene>
    <name evidence="1" type="ORF">A4H97_11035</name>
</gene>
<evidence type="ECO:0000313" key="1">
    <source>
        <dbReference type="EMBL" id="OQP43441.1"/>
    </source>
</evidence>
<dbReference type="AlphaFoldDB" id="A0A1V9EBL0"/>
<comment type="caution">
    <text evidence="1">The sequence shown here is derived from an EMBL/GenBank/DDBJ whole genome shotgun (WGS) entry which is preliminary data.</text>
</comment>
<reference evidence="2" key="1">
    <citation type="submission" date="2016-04" db="EMBL/GenBank/DDBJ databases">
        <authorList>
            <person name="Chen L."/>
            <person name="Zhuang W."/>
            <person name="Wang G."/>
        </authorList>
    </citation>
    <scope>NUCLEOTIDE SEQUENCE [LARGE SCALE GENOMIC DNA]</scope>
    <source>
        <strain evidence="2">17621</strain>
    </source>
</reference>
<dbReference type="OrthoDB" id="672828at2"/>
<evidence type="ECO:0000313" key="2">
    <source>
        <dbReference type="Proteomes" id="UP000192610"/>
    </source>
</evidence>
<dbReference type="STRING" id="354355.SAMN05660816_05891"/>
<organism evidence="1 2">
    <name type="scientific">Niastella yeongjuensis</name>
    <dbReference type="NCBI Taxonomy" id="354355"/>
    <lineage>
        <taxon>Bacteria</taxon>
        <taxon>Pseudomonadati</taxon>
        <taxon>Bacteroidota</taxon>
        <taxon>Chitinophagia</taxon>
        <taxon>Chitinophagales</taxon>
        <taxon>Chitinophagaceae</taxon>
        <taxon>Niastella</taxon>
    </lineage>
</organism>
<name>A0A1V9EBL0_9BACT</name>
<proteinExistence type="predicted"/>
<keyword evidence="2" id="KW-1185">Reference proteome</keyword>